<keyword evidence="3" id="KW-0808">Transferase</keyword>
<dbReference type="Pfam" id="PF00652">
    <property type="entry name" value="Ricin_B_lectin"/>
    <property type="match status" value="1"/>
</dbReference>
<name>I3CGY7_9GAMM</name>
<dbReference type="AlphaFoldDB" id="I3CGY7"/>
<dbReference type="HOGENOM" id="CLU_484571_0_0_6"/>
<gene>
    <name evidence="3" type="ORF">BegalDRAFT_2014</name>
</gene>
<accession>I3CGY7</accession>
<reference evidence="3 4" key="1">
    <citation type="submission" date="2011-11" db="EMBL/GenBank/DDBJ databases">
        <title>Improved High-Quality Draft sequence of Beggiatoa alba B18lD.</title>
        <authorList>
            <consortium name="US DOE Joint Genome Institute"/>
            <person name="Lucas S."/>
            <person name="Han J."/>
            <person name="Lapidus A."/>
            <person name="Cheng J.-F."/>
            <person name="Goodwin L."/>
            <person name="Pitluck S."/>
            <person name="Peters L."/>
            <person name="Mikhailova N."/>
            <person name="Held B."/>
            <person name="Detter J.C."/>
            <person name="Han C."/>
            <person name="Tapia R."/>
            <person name="Land M."/>
            <person name="Hauser L."/>
            <person name="Kyrpides N."/>
            <person name="Ivanova N."/>
            <person name="Pagani I."/>
            <person name="Samuel K."/>
            <person name="Teske A."/>
            <person name="Mueller J."/>
            <person name="Woyke T."/>
        </authorList>
    </citation>
    <scope>NUCLEOTIDE SEQUENCE [LARGE SCALE GENOMIC DNA]</scope>
    <source>
        <strain evidence="3 4">B18LD</strain>
    </source>
</reference>
<keyword evidence="4" id="KW-1185">Reference proteome</keyword>
<dbReference type="CDD" id="cd00161">
    <property type="entry name" value="beta-trefoil_Ricin-like"/>
    <property type="match status" value="1"/>
</dbReference>
<keyword evidence="1" id="KW-0472">Membrane</keyword>
<evidence type="ECO:0000313" key="4">
    <source>
        <dbReference type="Proteomes" id="UP000005744"/>
    </source>
</evidence>
<evidence type="ECO:0000256" key="1">
    <source>
        <dbReference type="SAM" id="Phobius"/>
    </source>
</evidence>
<feature type="transmembrane region" description="Helical" evidence="1">
    <location>
        <begin position="343"/>
        <end position="361"/>
    </location>
</feature>
<dbReference type="SUPFAM" id="SSF50370">
    <property type="entry name" value="Ricin B-like lectins"/>
    <property type="match status" value="1"/>
</dbReference>
<dbReference type="eggNOG" id="COG2755">
    <property type="taxonomic scope" value="Bacteria"/>
</dbReference>
<keyword evidence="1" id="KW-1133">Transmembrane helix</keyword>
<dbReference type="InterPro" id="IPR035992">
    <property type="entry name" value="Ricin_B-like_lectins"/>
</dbReference>
<feature type="transmembrane region" description="Helical" evidence="1">
    <location>
        <begin position="404"/>
        <end position="424"/>
    </location>
</feature>
<dbReference type="InterPro" id="IPR000772">
    <property type="entry name" value="Ricin_B_lectin"/>
</dbReference>
<feature type="transmembrane region" description="Helical" evidence="1">
    <location>
        <begin position="246"/>
        <end position="265"/>
    </location>
</feature>
<organism evidence="3 4">
    <name type="scientific">Beggiatoa alba B18LD</name>
    <dbReference type="NCBI Taxonomy" id="395493"/>
    <lineage>
        <taxon>Bacteria</taxon>
        <taxon>Pseudomonadati</taxon>
        <taxon>Pseudomonadota</taxon>
        <taxon>Gammaproteobacteria</taxon>
        <taxon>Thiotrichales</taxon>
        <taxon>Thiotrichaceae</taxon>
        <taxon>Beggiatoa</taxon>
    </lineage>
</organism>
<protein>
    <submittedName>
        <fullName evidence="3">PMT family glycosyltransferase, 4-amino-4-deoxy-L-arabinose transferase</fullName>
    </submittedName>
</protein>
<dbReference type="STRING" id="395493.BegalDRAFT_2014"/>
<dbReference type="Gene3D" id="2.80.10.50">
    <property type="match status" value="1"/>
</dbReference>
<feature type="transmembrane region" description="Helical" evidence="1">
    <location>
        <begin position="121"/>
        <end position="141"/>
    </location>
</feature>
<evidence type="ECO:0000313" key="3">
    <source>
        <dbReference type="EMBL" id="EIJ42880.1"/>
    </source>
</evidence>
<evidence type="ECO:0000259" key="2">
    <source>
        <dbReference type="SMART" id="SM00458"/>
    </source>
</evidence>
<dbReference type="Proteomes" id="UP000005744">
    <property type="component" value="Unassembled WGS sequence"/>
</dbReference>
<feature type="transmembrane region" description="Helical" evidence="1">
    <location>
        <begin position="376"/>
        <end position="397"/>
    </location>
</feature>
<keyword evidence="1" id="KW-0812">Transmembrane</keyword>
<feature type="transmembrane region" description="Helical" evidence="1">
    <location>
        <begin position="313"/>
        <end position="331"/>
    </location>
</feature>
<dbReference type="SMART" id="SM00458">
    <property type="entry name" value="RICIN"/>
    <property type="match status" value="1"/>
</dbReference>
<dbReference type="OrthoDB" id="9770871at2"/>
<proteinExistence type="predicted"/>
<dbReference type="PROSITE" id="PS50231">
    <property type="entry name" value="RICIN_B_LECTIN"/>
    <property type="match status" value="1"/>
</dbReference>
<sequence>MSLSPAFSRLLTYYFIALFCSIFVLNCLYSVRQPVWSPLDEWAHYDYIEQLSHWQLPDATQPFAPYTQMISSVEFKKPIQGVQTSYQAQQPPVYYALLAIPNYLLKQFNVTPTHQIKLLRLFNPFFIALACIILWLVFRTLAVQTDINPQYGYGLILTIMLLDADRRYGLNNNYLPLLWNSLCLLYLVRWWQCPTKMQLTLAIGFAVLGFLTKYTNAYMLVICYSTVFFAYCNPTKRVLINWLRQLPVASLPLGLILLFFLFNYIHTGSLLNTQMTQQLFSASVYSVNEPLHFINLFFKKLLNTSHIFELPDAVIWFAGLNLVINLIMGAYDGFYRHHPWSKLIFLSALLTAGLLGAGWWLNIHQTGIYWFEYRHYAGYIGFSLLAITPIYFLTAYFKKILWGVYLFLLTGMTSVYAFQVSLMFDTPKKQLVNQANQQCLEAPPFLNYRNGTPLWTQACQAIEQQLWRYNYHEQAIKIAKNTCIDASIDDNFRHTDGSIIFFWDCLATANQVWYYDESRHQFRTEEGKCLTMVNHGANNEEGMTSIRLWTCNDSLEQQWVFK</sequence>
<feature type="domain" description="Ricin B lectin" evidence="2">
    <location>
        <begin position="426"/>
        <end position="562"/>
    </location>
</feature>
<dbReference type="GO" id="GO:0016740">
    <property type="term" value="F:transferase activity"/>
    <property type="evidence" value="ECO:0007669"/>
    <property type="project" value="UniProtKB-KW"/>
</dbReference>
<feature type="transmembrane region" description="Helical" evidence="1">
    <location>
        <begin position="12"/>
        <end position="31"/>
    </location>
</feature>
<dbReference type="RefSeq" id="WP_002686134.1">
    <property type="nucleotide sequence ID" value="NZ_JH600070.1"/>
</dbReference>
<dbReference type="EMBL" id="JH600070">
    <property type="protein sequence ID" value="EIJ42880.1"/>
    <property type="molecule type" value="Genomic_DNA"/>
</dbReference>